<dbReference type="SUPFAM" id="SSF48013">
    <property type="entry name" value="NusB-like"/>
    <property type="match status" value="1"/>
</dbReference>
<sequence length="168" mass="19196">MAGNFTVSRRLVRIGLVQIFFAMENRGEFSADVAEYFFAVERDEEEADLLYSLLFSEKAQRLRDKSTTLPFNEDEVEYMREAVAIYLDHKDEIDGRIAENLREWTLSRLATVDLSILRVAVFEILYQDDIDPAISINEAVNIAKIYSTEDSARFINGILGSVVREGKA</sequence>
<dbReference type="Pfam" id="PF01029">
    <property type="entry name" value="NusB"/>
    <property type="match status" value="1"/>
</dbReference>
<proteinExistence type="inferred from homology"/>
<keyword evidence="3 6" id="KW-0694">RNA-binding</keyword>
<keyword evidence="9" id="KW-1185">Reference proteome</keyword>
<evidence type="ECO:0000259" key="7">
    <source>
        <dbReference type="Pfam" id="PF01029"/>
    </source>
</evidence>
<name>A0A3S4Z3P6_9FIRM</name>
<evidence type="ECO:0000256" key="2">
    <source>
        <dbReference type="ARBA" id="ARBA00022814"/>
    </source>
</evidence>
<evidence type="ECO:0000256" key="4">
    <source>
        <dbReference type="ARBA" id="ARBA00023015"/>
    </source>
</evidence>
<dbReference type="KEGG" id="piv:NCTC13079_00737"/>
<comment type="similarity">
    <text evidence="1 6">Belongs to the NusB family.</text>
</comment>
<dbReference type="GO" id="GO:0006353">
    <property type="term" value="P:DNA-templated transcription termination"/>
    <property type="evidence" value="ECO:0007669"/>
    <property type="project" value="UniProtKB-UniRule"/>
</dbReference>
<keyword evidence="5 6" id="KW-0804">Transcription</keyword>
<reference evidence="8 9" key="1">
    <citation type="submission" date="2018-12" db="EMBL/GenBank/DDBJ databases">
        <authorList>
            <consortium name="Pathogen Informatics"/>
        </authorList>
    </citation>
    <scope>NUCLEOTIDE SEQUENCE [LARGE SCALE GENOMIC DNA]</scope>
    <source>
        <strain evidence="8 9">NCTC13079</strain>
    </source>
</reference>
<dbReference type="AlphaFoldDB" id="A0A3S4Z3P6"/>
<gene>
    <name evidence="6 8" type="primary">nusB</name>
    <name evidence="8" type="ORF">NCTC13079_00737</name>
</gene>
<dbReference type="PANTHER" id="PTHR11078">
    <property type="entry name" value="N UTILIZATION SUBSTANCE PROTEIN B-RELATED"/>
    <property type="match status" value="1"/>
</dbReference>
<dbReference type="NCBIfam" id="TIGR01951">
    <property type="entry name" value="nusB"/>
    <property type="match status" value="1"/>
</dbReference>
<evidence type="ECO:0000313" key="8">
    <source>
        <dbReference type="EMBL" id="VEJ35533.1"/>
    </source>
</evidence>
<comment type="function">
    <text evidence="6">Involved in transcription antitermination. Required for transcription of ribosomal RNA (rRNA) genes. Binds specifically to the boxA antiterminator sequence of the ribosomal RNA (rrn) operons.</text>
</comment>
<dbReference type="InterPro" id="IPR035926">
    <property type="entry name" value="NusB-like_sf"/>
</dbReference>
<dbReference type="GO" id="GO:0005829">
    <property type="term" value="C:cytosol"/>
    <property type="evidence" value="ECO:0007669"/>
    <property type="project" value="TreeGrafter"/>
</dbReference>
<dbReference type="InterPro" id="IPR011605">
    <property type="entry name" value="NusB_fam"/>
</dbReference>
<keyword evidence="2 6" id="KW-0889">Transcription antitermination</keyword>
<evidence type="ECO:0000313" key="9">
    <source>
        <dbReference type="Proteomes" id="UP000269544"/>
    </source>
</evidence>
<dbReference type="GO" id="GO:0003723">
    <property type="term" value="F:RNA binding"/>
    <property type="evidence" value="ECO:0007669"/>
    <property type="project" value="UniProtKB-UniRule"/>
</dbReference>
<evidence type="ECO:0000256" key="6">
    <source>
        <dbReference type="HAMAP-Rule" id="MF_00073"/>
    </source>
</evidence>
<feature type="domain" description="NusB/RsmB/TIM44" evidence="7">
    <location>
        <begin position="57"/>
        <end position="164"/>
    </location>
</feature>
<evidence type="ECO:0000256" key="3">
    <source>
        <dbReference type="ARBA" id="ARBA00022884"/>
    </source>
</evidence>
<evidence type="ECO:0000256" key="5">
    <source>
        <dbReference type="ARBA" id="ARBA00023163"/>
    </source>
</evidence>
<dbReference type="Gene3D" id="1.10.940.10">
    <property type="entry name" value="NusB-like"/>
    <property type="match status" value="1"/>
</dbReference>
<dbReference type="InterPro" id="IPR006027">
    <property type="entry name" value="NusB_RsmB_TIM44"/>
</dbReference>
<dbReference type="RefSeq" id="WP_126465326.1">
    <property type="nucleotide sequence ID" value="NZ_LR134523.1"/>
</dbReference>
<dbReference type="PANTHER" id="PTHR11078:SF3">
    <property type="entry name" value="ANTITERMINATION NUSB DOMAIN-CONTAINING PROTEIN"/>
    <property type="match status" value="1"/>
</dbReference>
<dbReference type="OrthoDB" id="9811381at2"/>
<dbReference type="EMBL" id="LR134523">
    <property type="protein sequence ID" value="VEJ35533.1"/>
    <property type="molecule type" value="Genomic_DNA"/>
</dbReference>
<organism evidence="8 9">
    <name type="scientific">Aedoeadaptatus ivorii</name>
    <dbReference type="NCBI Taxonomy" id="54006"/>
    <lineage>
        <taxon>Bacteria</taxon>
        <taxon>Bacillati</taxon>
        <taxon>Bacillota</taxon>
        <taxon>Tissierellia</taxon>
        <taxon>Tissierellales</taxon>
        <taxon>Peptoniphilaceae</taxon>
        <taxon>Aedoeadaptatus</taxon>
    </lineage>
</organism>
<keyword evidence="4 6" id="KW-0805">Transcription regulation</keyword>
<dbReference type="GO" id="GO:0031564">
    <property type="term" value="P:transcription antitermination"/>
    <property type="evidence" value="ECO:0007669"/>
    <property type="project" value="UniProtKB-KW"/>
</dbReference>
<protein>
    <recommendedName>
        <fullName evidence="6">Transcription antitermination protein NusB</fullName>
    </recommendedName>
    <alternativeName>
        <fullName evidence="6">Antitermination factor NusB</fullName>
    </alternativeName>
</protein>
<accession>A0A3S4Z3P6</accession>
<dbReference type="HAMAP" id="MF_00073">
    <property type="entry name" value="NusB"/>
    <property type="match status" value="1"/>
</dbReference>
<evidence type="ECO:0000256" key="1">
    <source>
        <dbReference type="ARBA" id="ARBA00005952"/>
    </source>
</evidence>
<dbReference type="Proteomes" id="UP000269544">
    <property type="component" value="Chromosome"/>
</dbReference>